<feature type="binding site" evidence="3">
    <location>
        <position position="235"/>
    </location>
    <ligand>
        <name>substrate</name>
    </ligand>
</feature>
<dbReference type="GO" id="GO:0016791">
    <property type="term" value="F:phosphatase activity"/>
    <property type="evidence" value="ECO:0007669"/>
    <property type="project" value="TreeGrafter"/>
</dbReference>
<feature type="active site" description="Nucleophile" evidence="2">
    <location>
        <position position="41"/>
    </location>
</feature>
<dbReference type="PIRSF" id="PIRSF000915">
    <property type="entry name" value="PGP-type_phosphatase"/>
    <property type="match status" value="1"/>
</dbReference>
<evidence type="ECO:0000256" key="2">
    <source>
        <dbReference type="PIRSR" id="PIRSR000915-1"/>
    </source>
</evidence>
<dbReference type="RefSeq" id="XP_030386602.1">
    <property type="nucleotide sequence ID" value="XM_030530742.1"/>
</dbReference>
<sequence>MNYLQTKGGSTSTPSKPKYLKDLNAEQLQTFCTSFDTVFCDCDGVVWYTLGDFIPGSADAIRQLQLQGKQLTFVTNNSICSVERHIQRFARAQLKIDKQQIVHPAQTVCDYLKSQNFEGLIYCLATASFKELLLSQGFHLVPEQQDGVQIKNLCDLRSAIQAEHQVKAVIIDVDFNMSLAKIMRAYQYLQNPQCLFIAGAADGVVPFGAGEVIGPGAFIDIVALAAGRQPVVLGKPGAGLMPILRERHVGSPPARVLFIGDSPGSDIVFARQCGYQTLLVLSGGVCAADVALDDQSAPDYVTDCLGDLTNFI</sequence>
<dbReference type="AlphaFoldDB" id="A0A6J2UHG7"/>
<dbReference type="FunFam" id="3.40.50.1000:FF:000170">
    <property type="entry name" value="4-nitrophenylphosphatase"/>
    <property type="match status" value="1"/>
</dbReference>
<dbReference type="Proteomes" id="UP000504634">
    <property type="component" value="Unplaced"/>
</dbReference>
<dbReference type="InterPro" id="IPR006357">
    <property type="entry name" value="HAD-SF_hydro_IIA"/>
</dbReference>
<keyword evidence="4" id="KW-0460">Magnesium</keyword>
<dbReference type="Pfam" id="PF13344">
    <property type="entry name" value="Hydrolase_6"/>
    <property type="match status" value="1"/>
</dbReference>
<dbReference type="PANTHER" id="PTHR19288">
    <property type="entry name" value="4-NITROPHENYLPHOSPHATASE-RELATED"/>
    <property type="match status" value="1"/>
</dbReference>
<gene>
    <name evidence="6" type="primary">LOC115633313</name>
</gene>
<name>A0A6J2UHG7_DROLE</name>
<protein>
    <submittedName>
        <fullName evidence="6">Phosphoglycolate phosphatase 1B, chloroplastic</fullName>
    </submittedName>
</protein>
<evidence type="ECO:0000313" key="5">
    <source>
        <dbReference type="Proteomes" id="UP000504634"/>
    </source>
</evidence>
<dbReference type="PANTHER" id="PTHR19288:SF4">
    <property type="entry name" value="RE04130P-RELATED"/>
    <property type="match status" value="1"/>
</dbReference>
<feature type="binding site" evidence="4">
    <location>
        <position position="43"/>
    </location>
    <ligand>
        <name>Mg(2+)</name>
        <dbReference type="ChEBI" id="CHEBI:18420"/>
    </ligand>
</feature>
<keyword evidence="1" id="KW-0378">Hydrolase</keyword>
<evidence type="ECO:0000256" key="1">
    <source>
        <dbReference type="PIRNR" id="PIRNR000915"/>
    </source>
</evidence>
<keyword evidence="5" id="KW-1185">Reference proteome</keyword>
<reference evidence="6" key="1">
    <citation type="submission" date="2025-08" db="UniProtKB">
        <authorList>
            <consortium name="RefSeq"/>
        </authorList>
    </citation>
    <scope>IDENTIFICATION</scope>
    <source>
        <strain evidence="6">11010-0011.00</strain>
        <tissue evidence="6">Whole body</tissue>
    </source>
</reference>
<dbReference type="SUPFAM" id="SSF56784">
    <property type="entry name" value="HAD-like"/>
    <property type="match status" value="1"/>
</dbReference>
<dbReference type="NCBIfam" id="TIGR01460">
    <property type="entry name" value="HAD-SF-IIA"/>
    <property type="match status" value="1"/>
</dbReference>
<dbReference type="GO" id="GO:0005737">
    <property type="term" value="C:cytoplasm"/>
    <property type="evidence" value="ECO:0007669"/>
    <property type="project" value="TreeGrafter"/>
</dbReference>
<organism evidence="5 6">
    <name type="scientific">Drosophila lebanonensis</name>
    <name type="common">Fruit fly</name>
    <name type="synonym">Scaptodrosophila lebanonensis</name>
    <dbReference type="NCBI Taxonomy" id="7225"/>
    <lineage>
        <taxon>Eukaryota</taxon>
        <taxon>Metazoa</taxon>
        <taxon>Ecdysozoa</taxon>
        <taxon>Arthropoda</taxon>
        <taxon>Hexapoda</taxon>
        <taxon>Insecta</taxon>
        <taxon>Pterygota</taxon>
        <taxon>Neoptera</taxon>
        <taxon>Endopterygota</taxon>
        <taxon>Diptera</taxon>
        <taxon>Brachycera</taxon>
        <taxon>Muscomorpha</taxon>
        <taxon>Ephydroidea</taxon>
        <taxon>Drosophilidae</taxon>
        <taxon>Scaptodrosophila</taxon>
    </lineage>
</organism>
<dbReference type="Gene3D" id="3.40.50.1000">
    <property type="entry name" value="HAD superfamily/HAD-like"/>
    <property type="match status" value="2"/>
</dbReference>
<dbReference type="GeneID" id="115633313"/>
<feature type="binding site" evidence="4">
    <location>
        <position position="261"/>
    </location>
    <ligand>
        <name>Mg(2+)</name>
        <dbReference type="ChEBI" id="CHEBI:18420"/>
    </ligand>
</feature>
<dbReference type="Pfam" id="PF13242">
    <property type="entry name" value="Hydrolase_like"/>
    <property type="match status" value="1"/>
</dbReference>
<dbReference type="InterPro" id="IPR023214">
    <property type="entry name" value="HAD_sf"/>
</dbReference>
<keyword evidence="4" id="KW-0479">Metal-binding</keyword>
<dbReference type="GO" id="GO:0046872">
    <property type="term" value="F:metal ion binding"/>
    <property type="evidence" value="ECO:0007669"/>
    <property type="project" value="UniProtKB-KW"/>
</dbReference>
<evidence type="ECO:0000256" key="3">
    <source>
        <dbReference type="PIRSR" id="PIRSR000915-2"/>
    </source>
</evidence>
<accession>A0A6J2UHG7</accession>
<comment type="similarity">
    <text evidence="1">Belongs to the HAD-like hydrolase superfamily.</text>
</comment>
<feature type="binding site" evidence="4">
    <location>
        <position position="41"/>
    </location>
    <ligand>
        <name>Mg(2+)</name>
        <dbReference type="ChEBI" id="CHEBI:18420"/>
    </ligand>
</feature>
<dbReference type="InterPro" id="IPR036412">
    <property type="entry name" value="HAD-like_sf"/>
</dbReference>
<proteinExistence type="inferred from homology"/>
<feature type="active site" description="Proton donor" evidence="2">
    <location>
        <position position="43"/>
    </location>
</feature>
<evidence type="ECO:0000313" key="6">
    <source>
        <dbReference type="RefSeq" id="XP_030386602.1"/>
    </source>
</evidence>
<evidence type="ECO:0000256" key="4">
    <source>
        <dbReference type="PIRSR" id="PIRSR000915-3"/>
    </source>
</evidence>
<dbReference type="OrthoDB" id="413953at2759"/>
<comment type="cofactor">
    <cofactor evidence="4">
        <name>Mg(2+)</name>
        <dbReference type="ChEBI" id="CHEBI:18420"/>
    </cofactor>
    <text evidence="4">Divalent metal ions. Mg(2+) is the most effective.</text>
</comment>